<comment type="caution">
    <text evidence="1">The sequence shown here is derived from an EMBL/GenBank/DDBJ whole genome shotgun (WGS) entry which is preliminary data.</text>
</comment>
<gene>
    <name evidence="1" type="ORF">EF807_08530</name>
</gene>
<dbReference type="AlphaFoldDB" id="A0A520KVN9"/>
<organism evidence="1 2">
    <name type="scientific">Candidatus Methanolliviera hydrocarbonicum</name>
    <dbReference type="NCBI Taxonomy" id="2491085"/>
    <lineage>
        <taxon>Archaea</taxon>
        <taxon>Methanobacteriati</taxon>
        <taxon>Methanobacteriota</taxon>
        <taxon>Candidatus Methanoliparia</taxon>
        <taxon>Candidatus Methanoliparales</taxon>
        <taxon>Candidatus Methanollivieraceae</taxon>
        <taxon>Candidatus Methanolliviera</taxon>
    </lineage>
</organism>
<evidence type="ECO:0008006" key="3">
    <source>
        <dbReference type="Google" id="ProtNLM"/>
    </source>
</evidence>
<dbReference type="InterPro" id="IPR004165">
    <property type="entry name" value="CoA_trans_fam_I"/>
</dbReference>
<dbReference type="InterPro" id="IPR037171">
    <property type="entry name" value="NagB/RpiA_transferase-like"/>
</dbReference>
<dbReference type="SUPFAM" id="SSF100950">
    <property type="entry name" value="NagB/RpiA/CoA transferase-like"/>
    <property type="match status" value="1"/>
</dbReference>
<protein>
    <recommendedName>
        <fullName evidence="3">Acyl CoA:acetate/3-ketoacid CoA transferase</fullName>
    </recommendedName>
</protein>
<evidence type="ECO:0000313" key="2">
    <source>
        <dbReference type="Proteomes" id="UP000320766"/>
    </source>
</evidence>
<sequence>MLAPAGSIEPLSMGSHKIIGRRGAMEFVPGAVVNIGIGSFPEAVPNVAAEEGISNLFTLTVEAGPVGGVPAGGLNFGASSNPTAIIDQPYMFDFYDGGGLDLAFMGLAQCDRFGNVNVSKFGSRIAGIGGFINITQNAKKVIFCGTFTTKGLKEEVKDGRLRIIEEGKVKKFLGDVEHVTFSADYARKAHHEILYVTERCVFTLDSEGLILKEIAPGIDVDRDILSRMEFKPEIADDIDEMDSRIFREASMEIREEVMSKKR</sequence>
<dbReference type="EMBL" id="RXIL01000162">
    <property type="protein sequence ID" value="RZN66416.1"/>
    <property type="molecule type" value="Genomic_DNA"/>
</dbReference>
<dbReference type="PANTHER" id="PTHR43293:SF1">
    <property type="entry name" value="ACETATE COA-TRANSFERASE YDIF"/>
    <property type="match status" value="1"/>
</dbReference>
<reference evidence="1 2" key="1">
    <citation type="journal article" date="2019" name="Nat. Microbiol.">
        <title>Wide diversity of methane and short-chain alkane metabolisms in uncultured archaea.</title>
        <authorList>
            <person name="Borrel G."/>
            <person name="Adam P.S."/>
            <person name="McKay L.J."/>
            <person name="Chen L.X."/>
            <person name="Sierra-Garcia I.N."/>
            <person name="Sieber C.M."/>
            <person name="Letourneur Q."/>
            <person name="Ghozlane A."/>
            <person name="Andersen G.L."/>
            <person name="Li W.J."/>
            <person name="Hallam S.J."/>
            <person name="Muyzer G."/>
            <person name="de Oliveira V.M."/>
            <person name="Inskeep W.P."/>
            <person name="Banfield J.F."/>
            <person name="Gribaldo S."/>
        </authorList>
    </citation>
    <scope>NUCLEOTIDE SEQUENCE [LARGE SCALE GENOMIC DNA]</scope>
    <source>
        <strain evidence="1">NM1b</strain>
    </source>
</reference>
<name>A0A520KVN9_9EURY</name>
<accession>A0A520KVN9</accession>
<dbReference type="GO" id="GO:0008410">
    <property type="term" value="F:CoA-transferase activity"/>
    <property type="evidence" value="ECO:0007669"/>
    <property type="project" value="InterPro"/>
</dbReference>
<evidence type="ECO:0000313" key="1">
    <source>
        <dbReference type="EMBL" id="RZN66416.1"/>
    </source>
</evidence>
<dbReference type="Proteomes" id="UP000320766">
    <property type="component" value="Unassembled WGS sequence"/>
</dbReference>
<dbReference type="PANTHER" id="PTHR43293">
    <property type="entry name" value="ACETATE COA-TRANSFERASE YDIF"/>
    <property type="match status" value="1"/>
</dbReference>
<dbReference type="SMART" id="SM00882">
    <property type="entry name" value="CoA_trans"/>
    <property type="match status" value="1"/>
</dbReference>
<proteinExistence type="predicted"/>
<dbReference type="Gene3D" id="3.40.1080.10">
    <property type="entry name" value="Glutaconate Coenzyme A-transferase"/>
    <property type="match status" value="1"/>
</dbReference>